<dbReference type="AlphaFoldDB" id="A0A6S7BPJ5"/>
<dbReference type="SUPFAM" id="SSF53850">
    <property type="entry name" value="Periplasmic binding protein-like II"/>
    <property type="match status" value="1"/>
</dbReference>
<feature type="domain" description="Solute-binding protein family 3/N-terminal" evidence="2">
    <location>
        <begin position="2"/>
        <end position="229"/>
    </location>
</feature>
<sequence length="248" mass="26733">MKVSIAYIEEPPFGWTQGEAATGADLELADVVLRAAGVTQIEHHLTTFGELLPGVQRGRWDMNVPLFVTPQRMTEVDFSVPVWAIDDGLLVRAGNPEALEGYGSLAQRVDARLGVIVGQVQHQAARSNGVRDEQIVLFVEQRDAIDALLVGKIDAYASTALGNRILANRIGSGLVEAVSDNSRSAEGQRPPAGAFSFRKGNQGLLDAVNRQLRLYLGSAEHRQRMASFGLTQTEIDPVLPVRGAPDVG</sequence>
<keyword evidence="1" id="KW-0732">Signal</keyword>
<dbReference type="PANTHER" id="PTHR35936:SF17">
    <property type="entry name" value="ARGININE-BINDING EXTRACELLULAR PROTEIN ARTP"/>
    <property type="match status" value="1"/>
</dbReference>
<protein>
    <recommendedName>
        <fullName evidence="2">Solute-binding protein family 3/N-terminal domain-containing protein</fullName>
    </recommendedName>
</protein>
<organism evidence="3 4">
    <name type="scientific">Paraburkholderia ultramafica</name>
    <dbReference type="NCBI Taxonomy" id="1544867"/>
    <lineage>
        <taxon>Bacteria</taxon>
        <taxon>Pseudomonadati</taxon>
        <taxon>Pseudomonadota</taxon>
        <taxon>Betaproteobacteria</taxon>
        <taxon>Burkholderiales</taxon>
        <taxon>Burkholderiaceae</taxon>
        <taxon>Paraburkholderia</taxon>
    </lineage>
</organism>
<accession>A0A6S7BPJ5</accession>
<gene>
    <name evidence="3" type="ORF">LMG28614_06788</name>
</gene>
<name>A0A6S7BPJ5_9BURK</name>
<evidence type="ECO:0000256" key="1">
    <source>
        <dbReference type="ARBA" id="ARBA00022729"/>
    </source>
</evidence>
<dbReference type="Gene3D" id="3.40.190.10">
    <property type="entry name" value="Periplasmic binding protein-like II"/>
    <property type="match status" value="2"/>
</dbReference>
<dbReference type="SMART" id="SM00062">
    <property type="entry name" value="PBPb"/>
    <property type="match status" value="1"/>
</dbReference>
<dbReference type="PANTHER" id="PTHR35936">
    <property type="entry name" value="MEMBRANE-BOUND LYTIC MUREIN TRANSGLYCOSYLASE F"/>
    <property type="match status" value="1"/>
</dbReference>
<proteinExistence type="predicted"/>
<dbReference type="EMBL" id="CADIKK010000057">
    <property type="protein sequence ID" value="CAB3808386.1"/>
    <property type="molecule type" value="Genomic_DNA"/>
</dbReference>
<dbReference type="Pfam" id="PF00497">
    <property type="entry name" value="SBP_bac_3"/>
    <property type="match status" value="1"/>
</dbReference>
<dbReference type="InterPro" id="IPR001638">
    <property type="entry name" value="Solute-binding_3/MltF_N"/>
</dbReference>
<evidence type="ECO:0000313" key="4">
    <source>
        <dbReference type="Proteomes" id="UP000494365"/>
    </source>
</evidence>
<evidence type="ECO:0000313" key="3">
    <source>
        <dbReference type="EMBL" id="CAB3808386.1"/>
    </source>
</evidence>
<reference evidence="3 4" key="1">
    <citation type="submission" date="2020-04" db="EMBL/GenBank/DDBJ databases">
        <authorList>
            <person name="De Canck E."/>
        </authorList>
    </citation>
    <scope>NUCLEOTIDE SEQUENCE [LARGE SCALE GENOMIC DNA]</scope>
    <source>
        <strain evidence="3 4">LMG 28614</strain>
    </source>
</reference>
<keyword evidence="4" id="KW-1185">Reference proteome</keyword>
<dbReference type="RefSeq" id="WP_175153659.1">
    <property type="nucleotide sequence ID" value="NZ_CADIKK010000057.1"/>
</dbReference>
<evidence type="ECO:0000259" key="2">
    <source>
        <dbReference type="SMART" id="SM00062"/>
    </source>
</evidence>
<dbReference type="Proteomes" id="UP000494365">
    <property type="component" value="Unassembled WGS sequence"/>
</dbReference>